<dbReference type="EMBL" id="BJUA01000002">
    <property type="protein sequence ID" value="GEK16813.1"/>
    <property type="molecule type" value="Genomic_DNA"/>
</dbReference>
<organism evidence="5 6">
    <name type="scientific">Cellulomonas persica</name>
    <dbReference type="NCBI Taxonomy" id="76861"/>
    <lineage>
        <taxon>Bacteria</taxon>
        <taxon>Bacillati</taxon>
        <taxon>Actinomycetota</taxon>
        <taxon>Actinomycetes</taxon>
        <taxon>Micrococcales</taxon>
        <taxon>Cellulomonadaceae</taxon>
        <taxon>Cellulomonas</taxon>
    </lineage>
</organism>
<evidence type="ECO:0000256" key="2">
    <source>
        <dbReference type="ARBA" id="ARBA00022729"/>
    </source>
</evidence>
<dbReference type="InterPro" id="IPR028082">
    <property type="entry name" value="Peripla_BP_I"/>
</dbReference>
<dbReference type="Gene3D" id="3.40.50.2300">
    <property type="match status" value="2"/>
</dbReference>
<dbReference type="Pfam" id="PF13458">
    <property type="entry name" value="Peripla_BP_6"/>
    <property type="match status" value="1"/>
</dbReference>
<evidence type="ECO:0000313" key="5">
    <source>
        <dbReference type="EMBL" id="GEK16813.1"/>
    </source>
</evidence>
<dbReference type="InterPro" id="IPR028081">
    <property type="entry name" value="Leu-bd"/>
</dbReference>
<protein>
    <submittedName>
        <fullName evidence="5">Amino acid ABC transporter substrate-binding protein</fullName>
    </submittedName>
</protein>
<reference evidence="5 6" key="1">
    <citation type="submission" date="2019-07" db="EMBL/GenBank/DDBJ databases">
        <title>Whole genome shotgun sequence of Cellulomonas persica NBRC 101101.</title>
        <authorList>
            <person name="Hosoyama A."/>
            <person name="Uohara A."/>
            <person name="Ohji S."/>
            <person name="Ichikawa N."/>
        </authorList>
    </citation>
    <scope>NUCLEOTIDE SEQUENCE [LARGE SCALE GENOMIC DNA]</scope>
    <source>
        <strain evidence="5 6">NBRC 101101</strain>
    </source>
</reference>
<dbReference type="PANTHER" id="PTHR30483">
    <property type="entry name" value="LEUCINE-SPECIFIC-BINDING PROTEIN"/>
    <property type="match status" value="1"/>
</dbReference>
<dbReference type="Proteomes" id="UP000321386">
    <property type="component" value="Unassembled WGS sequence"/>
</dbReference>
<gene>
    <name evidence="5" type="ORF">CPE01_05460</name>
</gene>
<name>A0A510UQ61_9CELL</name>
<dbReference type="SUPFAM" id="SSF53822">
    <property type="entry name" value="Periplasmic binding protein-like I"/>
    <property type="match status" value="1"/>
</dbReference>
<feature type="region of interest" description="Disordered" evidence="3">
    <location>
        <begin position="18"/>
        <end position="42"/>
    </location>
</feature>
<evidence type="ECO:0000256" key="3">
    <source>
        <dbReference type="SAM" id="MobiDB-lite"/>
    </source>
</evidence>
<evidence type="ECO:0000313" key="6">
    <source>
        <dbReference type="Proteomes" id="UP000321386"/>
    </source>
</evidence>
<keyword evidence="2" id="KW-0732">Signal</keyword>
<dbReference type="PROSITE" id="PS51257">
    <property type="entry name" value="PROKAR_LIPOPROTEIN"/>
    <property type="match status" value="1"/>
</dbReference>
<dbReference type="PANTHER" id="PTHR30483:SF6">
    <property type="entry name" value="PERIPLASMIC BINDING PROTEIN OF ABC TRANSPORTER FOR NATURAL AMINO ACIDS"/>
    <property type="match status" value="1"/>
</dbReference>
<accession>A0A510UQ61</accession>
<comment type="caution">
    <text evidence="5">The sequence shown here is derived from an EMBL/GenBank/DDBJ whole genome shotgun (WGS) entry which is preliminary data.</text>
</comment>
<dbReference type="AlphaFoldDB" id="A0A510UQ61"/>
<dbReference type="InterPro" id="IPR051010">
    <property type="entry name" value="BCAA_transport"/>
</dbReference>
<feature type="domain" description="Leucine-binding protein" evidence="4">
    <location>
        <begin position="49"/>
        <end position="363"/>
    </location>
</feature>
<keyword evidence="6" id="KW-1185">Reference proteome</keyword>
<proteinExistence type="inferred from homology"/>
<evidence type="ECO:0000256" key="1">
    <source>
        <dbReference type="ARBA" id="ARBA00010062"/>
    </source>
</evidence>
<comment type="similarity">
    <text evidence="1">Belongs to the leucine-binding protein family.</text>
</comment>
<evidence type="ECO:0000259" key="4">
    <source>
        <dbReference type="Pfam" id="PF13458"/>
    </source>
</evidence>
<sequence length="428" mass="43573">MKAAALAGAVALVLTACGDSGSSDDETPDAAASTEASGSGGGEGGALVIGTLLPQTGSLAFLGPPEIAGVDLAVKEINENGGINGEDVVVKHADSSDADHADVAPQSWTDLQSQGVQAVIGAASSSVTQLVVDDITNAEVVMVSPANTATSLSGYSPFYFRTAPPDTVQGSALGNLIVEDGIENLGVLVFNEEYGTSLRDVVKETVEGAGVTVTYGNQGEEFDPTASSFADPVAGVMTSNGGAAPDGIAIIAFEQTKSIVPELVAAGYQGRVYMVDGNTADYSKDFEAGTLAAWTTQGTTPGAYPDDSFKERMLTVDPDLKDYAYGPESYDAAILIALAALKGGGVDGATIQKNMAAVSGADGGTECEGFKECADLIAKGEDIDYKAASGAGPFNADNDPSSAFIGIFQYNDDNTYTWQKAVEGSVTE</sequence>